<evidence type="ECO:0000256" key="11">
    <source>
        <dbReference type="ARBA" id="ARBA00023264"/>
    </source>
</evidence>
<keyword evidence="5" id="KW-0808">Transferase</keyword>
<evidence type="ECO:0000256" key="4">
    <source>
        <dbReference type="ARBA" id="ARBA00022516"/>
    </source>
</evidence>
<evidence type="ECO:0000256" key="1">
    <source>
        <dbReference type="ARBA" id="ARBA00004141"/>
    </source>
</evidence>
<keyword evidence="17" id="KW-1185">Reference proteome</keyword>
<dbReference type="Pfam" id="PF10998">
    <property type="entry name" value="DUF2838"/>
    <property type="match status" value="1"/>
</dbReference>
<dbReference type="RefSeq" id="XP_053028544.1">
    <property type="nucleotide sequence ID" value="XM_053164999.1"/>
</dbReference>
<dbReference type="PANTHER" id="PTHR31201">
    <property type="entry name" value="OS01G0585100 PROTEIN"/>
    <property type="match status" value="1"/>
</dbReference>
<dbReference type="GeneID" id="77805883"/>
<evidence type="ECO:0000256" key="10">
    <source>
        <dbReference type="ARBA" id="ARBA00023209"/>
    </source>
</evidence>
<keyword evidence="12" id="KW-0012">Acyltransferase</keyword>
<feature type="region of interest" description="Disordered" evidence="14">
    <location>
        <begin position="479"/>
        <end position="502"/>
    </location>
</feature>
<evidence type="ECO:0000256" key="6">
    <source>
        <dbReference type="ARBA" id="ARBA00022692"/>
    </source>
</evidence>
<keyword evidence="10" id="KW-0594">Phospholipid biosynthesis</keyword>
<feature type="transmembrane region" description="Helical" evidence="15">
    <location>
        <begin position="338"/>
        <end position="358"/>
    </location>
</feature>
<name>A0ABY7D5U3_9BASI</name>
<evidence type="ECO:0000256" key="7">
    <source>
        <dbReference type="ARBA" id="ARBA00022989"/>
    </source>
</evidence>
<evidence type="ECO:0000313" key="16">
    <source>
        <dbReference type="EMBL" id="WAQ92989.1"/>
    </source>
</evidence>
<feature type="region of interest" description="Disordered" evidence="14">
    <location>
        <begin position="123"/>
        <end position="145"/>
    </location>
</feature>
<feature type="region of interest" description="Disordered" evidence="14">
    <location>
        <begin position="1"/>
        <end position="51"/>
    </location>
</feature>
<evidence type="ECO:0000256" key="2">
    <source>
        <dbReference type="ARBA" id="ARBA00006675"/>
    </source>
</evidence>
<sequence>MQQSPCSNRQCAEEDNLIRSGNKTKEVVHSPSEPEMNSPSKPTDIEPRPRFNHTPDYLSNWKEDLFGDGLPFYDLLVFIDSHIDLFKRRTIDPIKVEWETRAKPLTDEWLTKAHQAIESKINVRKNHSSSDDHKTGIETSSGGKPFRAQTERELREFAERELKEFVEKIKIRRERIQTRWNDSKTVSLREKTSFFIGVQNVLITALLLAFWPELIPLSYTLQAAYYLPLRVYTYRKLAYHYFLFDICYVINGLCLIFLWIWPSNTILFQACYGLAHGPSAIAIATWRNSLVFHSVEKVTSLFIHIYPALVFTVIRHFYPNAPERFPALKELDTISLPKTLTICSTIYIVWQTMYYRFVIIARAQKISKEGRPTSFTYLLNSKTGLISKLLRSVRPSWRANGFMIAQYIYTIVTMLPALLWFYQSKVLSGLFLWLMFSVSVWNGASFYMEVFGRRFEKELNNLKEEVDKLNKVESEAESLVLMSSPTDDVASSPLETHHEKSD</sequence>
<dbReference type="EMBL" id="CP110438">
    <property type="protein sequence ID" value="WAQ92989.1"/>
    <property type="molecule type" value="Genomic_DNA"/>
</dbReference>
<gene>
    <name evidence="16" type="ORF">PtA15_18A45</name>
</gene>
<feature type="transmembrane region" description="Helical" evidence="15">
    <location>
        <begin position="298"/>
        <end position="318"/>
    </location>
</feature>
<comment type="subcellular location">
    <subcellularLocation>
        <location evidence="1">Membrane</location>
        <topology evidence="1">Multi-pass membrane protein</topology>
    </subcellularLocation>
</comment>
<organism evidence="16 17">
    <name type="scientific">Puccinia triticina</name>
    <dbReference type="NCBI Taxonomy" id="208348"/>
    <lineage>
        <taxon>Eukaryota</taxon>
        <taxon>Fungi</taxon>
        <taxon>Dikarya</taxon>
        <taxon>Basidiomycota</taxon>
        <taxon>Pucciniomycotina</taxon>
        <taxon>Pucciniomycetes</taxon>
        <taxon>Pucciniales</taxon>
        <taxon>Pucciniaceae</taxon>
        <taxon>Puccinia</taxon>
    </lineage>
</organism>
<dbReference type="InterPro" id="IPR021261">
    <property type="entry name" value="GPCAT"/>
</dbReference>
<feature type="coiled-coil region" evidence="13">
    <location>
        <begin position="148"/>
        <end position="175"/>
    </location>
</feature>
<keyword evidence="9 15" id="KW-0472">Membrane</keyword>
<dbReference type="PANTHER" id="PTHR31201:SF1">
    <property type="entry name" value="GLYCEROPHOSPHOCHOLINE ACYLTRANSFERASE 1"/>
    <property type="match status" value="1"/>
</dbReference>
<evidence type="ECO:0000256" key="12">
    <source>
        <dbReference type="ARBA" id="ARBA00023315"/>
    </source>
</evidence>
<accession>A0ABY7D5U3</accession>
<evidence type="ECO:0000256" key="14">
    <source>
        <dbReference type="SAM" id="MobiDB-lite"/>
    </source>
</evidence>
<feature type="transmembrane region" description="Helical" evidence="15">
    <location>
        <begin position="428"/>
        <end position="448"/>
    </location>
</feature>
<feature type="transmembrane region" description="Helical" evidence="15">
    <location>
        <begin position="401"/>
        <end position="422"/>
    </location>
</feature>
<keyword evidence="11" id="KW-1208">Phospholipid metabolism</keyword>
<evidence type="ECO:0000256" key="3">
    <source>
        <dbReference type="ARBA" id="ARBA00019082"/>
    </source>
</evidence>
<protein>
    <recommendedName>
        <fullName evidence="3">Glycerophosphocholine acyltransferase 1</fullName>
    </recommendedName>
</protein>
<keyword evidence="6 15" id="KW-0812">Transmembrane</keyword>
<keyword evidence="13" id="KW-0175">Coiled coil</keyword>
<comment type="similarity">
    <text evidence="2">Belongs to the GPC1 family.</text>
</comment>
<dbReference type="Proteomes" id="UP001164743">
    <property type="component" value="Chromosome 18A"/>
</dbReference>
<feature type="coiled-coil region" evidence="13">
    <location>
        <begin position="452"/>
        <end position="479"/>
    </location>
</feature>
<proteinExistence type="inferred from homology"/>
<evidence type="ECO:0000256" key="13">
    <source>
        <dbReference type="SAM" id="Coils"/>
    </source>
</evidence>
<feature type="transmembrane region" description="Helical" evidence="15">
    <location>
        <begin position="241"/>
        <end position="260"/>
    </location>
</feature>
<keyword evidence="7 15" id="KW-1133">Transmembrane helix</keyword>
<evidence type="ECO:0000256" key="9">
    <source>
        <dbReference type="ARBA" id="ARBA00023136"/>
    </source>
</evidence>
<keyword evidence="4" id="KW-0444">Lipid biosynthesis</keyword>
<evidence type="ECO:0000313" key="17">
    <source>
        <dbReference type="Proteomes" id="UP001164743"/>
    </source>
</evidence>
<evidence type="ECO:0000256" key="15">
    <source>
        <dbReference type="SAM" id="Phobius"/>
    </source>
</evidence>
<evidence type="ECO:0000256" key="8">
    <source>
        <dbReference type="ARBA" id="ARBA00023098"/>
    </source>
</evidence>
<feature type="transmembrane region" description="Helical" evidence="15">
    <location>
        <begin position="266"/>
        <end position="286"/>
    </location>
</feature>
<feature type="transmembrane region" description="Helical" evidence="15">
    <location>
        <begin position="193"/>
        <end position="211"/>
    </location>
</feature>
<keyword evidence="8" id="KW-0443">Lipid metabolism</keyword>
<evidence type="ECO:0000256" key="5">
    <source>
        <dbReference type="ARBA" id="ARBA00022679"/>
    </source>
</evidence>
<reference evidence="16" key="1">
    <citation type="submission" date="2022-10" db="EMBL/GenBank/DDBJ databases">
        <title>Puccinia triticina Genome sequencing and assembly.</title>
        <authorList>
            <person name="Li C."/>
        </authorList>
    </citation>
    <scope>NUCLEOTIDE SEQUENCE</scope>
    <source>
        <strain evidence="16">Pt15</strain>
    </source>
</reference>
<feature type="compositionally biased region" description="Polar residues" evidence="14">
    <location>
        <begin position="1"/>
        <end position="10"/>
    </location>
</feature>